<dbReference type="Pfam" id="PF16969">
    <property type="entry name" value="SRP68"/>
    <property type="match status" value="1"/>
</dbReference>
<name>A0A383URZ2_BLUHO</name>
<dbReference type="InterPro" id="IPR026258">
    <property type="entry name" value="SRP68"/>
</dbReference>
<evidence type="ECO:0000313" key="11">
    <source>
        <dbReference type="EMBL" id="SZF02110.1"/>
    </source>
</evidence>
<evidence type="ECO:0000256" key="5">
    <source>
        <dbReference type="ARBA" id="ARBA00022884"/>
    </source>
</evidence>
<evidence type="ECO:0000256" key="4">
    <source>
        <dbReference type="ARBA" id="ARBA00022490"/>
    </source>
</evidence>
<evidence type="ECO:0000256" key="9">
    <source>
        <dbReference type="ARBA" id="ARBA00029498"/>
    </source>
</evidence>
<dbReference type="GO" id="GO:0005730">
    <property type="term" value="C:nucleolus"/>
    <property type="evidence" value="ECO:0007669"/>
    <property type="project" value="UniProtKB-SubCell"/>
</dbReference>
<comment type="subcellular location">
    <subcellularLocation>
        <location evidence="1 10">Cytoplasm</location>
    </subcellularLocation>
    <subcellularLocation>
        <location evidence="2">Nucleus</location>
        <location evidence="2">Nucleolus</location>
    </subcellularLocation>
</comment>
<evidence type="ECO:0000256" key="1">
    <source>
        <dbReference type="ARBA" id="ARBA00004496"/>
    </source>
</evidence>
<dbReference type="GO" id="GO:0030942">
    <property type="term" value="F:endoplasmic reticulum signal peptide binding"/>
    <property type="evidence" value="ECO:0007669"/>
    <property type="project" value="InterPro"/>
</dbReference>
<sequence>MDSKSIIRNMDITNFVFSGRAQAKLYGDWASYRTQLSNKIQKLRKKLGIATRPRAKFDSRAAITSSDIGRDHGFCHLLLLTSERAWAHAMLMRENNSSDKTSITGPTRSHIISRLRKSTLHAKSLYELLKEQDLTGASTSDILEARAYATSLSGALELEKRDWEKCLREYSETRVIYSALGSATKNDIFKDLLSDPVDLSIRYSAYKLQLPRKIAIPTIASRYFPRSDENLVNEIRKLDPGALNDHFLESEHGIAGSDALPKTITWRSQTIDLDDSLIAAAIMSVNEAVKKLSKSLASISSEKVRERALAYDEALTMSQDAVDATKQAIDELLGEGISQSDQRVQSLQITLTALSYDMISWRIGRNRTLVGDWDGAETARTSACLDKNASIKQVREQMTSRRLSRLRENVVLYDAILQSICSMKELPGVAADTALVEELESRYDYFSSLKYLTLASSHSLLMSKKNALALLARAQEYLDKSQTNKSSVMEETELPLKISVTTTESQYLRALLEKEMQRHRVLVILENLSEFEQQSRLLHDNSPLAGNLHKYPNKSVDLSNLVICPSSLDIAPIKPLFFDAAWNYISYPGKEVKEVMNNNANVVGSLAGDEDKSNQGKRGWFGFGR</sequence>
<dbReference type="PANTHER" id="PTHR12860">
    <property type="entry name" value="SIGNAL RECOGNITION PARTICLE 68 KDA PROTEIN"/>
    <property type="match status" value="1"/>
</dbReference>
<dbReference type="VEuPathDB" id="FungiDB:BLGHR1_12887"/>
<keyword evidence="4 10" id="KW-0963">Cytoplasm</keyword>
<dbReference type="AlphaFoldDB" id="A0A383URZ2"/>
<comment type="function">
    <text evidence="10">Component of the signal recognition particle (SRP) complex, a ribonucleoprotein complex that mediates the cotranslational targeting of secretory and membrane proteins to the endoplasmic reticulum (ER). The SRP complex interacts with the signal sequence in nascent secretory and membrane proteins and directs them to the membrane of the ER.</text>
</comment>
<comment type="similarity">
    <text evidence="3 10">Belongs to the SRP68 family.</text>
</comment>
<organism evidence="11 12">
    <name type="scientific">Blumeria hordei</name>
    <name type="common">Barley powdery mildew</name>
    <name type="synonym">Blumeria graminis f. sp. hordei</name>
    <dbReference type="NCBI Taxonomy" id="2867405"/>
    <lineage>
        <taxon>Eukaryota</taxon>
        <taxon>Fungi</taxon>
        <taxon>Dikarya</taxon>
        <taxon>Ascomycota</taxon>
        <taxon>Pezizomycotina</taxon>
        <taxon>Leotiomycetes</taxon>
        <taxon>Erysiphales</taxon>
        <taxon>Erysiphaceae</taxon>
        <taxon>Blumeria</taxon>
    </lineage>
</organism>
<proteinExistence type="inferred from homology"/>
<protein>
    <recommendedName>
        <fullName evidence="9 10">Signal recognition particle subunit SRP68</fullName>
        <shortName evidence="10">SRP68</shortName>
    </recommendedName>
</protein>
<dbReference type="CDD" id="cd15481">
    <property type="entry name" value="SRP68-RBD"/>
    <property type="match status" value="1"/>
</dbReference>
<evidence type="ECO:0000256" key="6">
    <source>
        <dbReference type="ARBA" id="ARBA00023135"/>
    </source>
</evidence>
<dbReference type="GO" id="GO:0005047">
    <property type="term" value="F:signal recognition particle binding"/>
    <property type="evidence" value="ECO:0007669"/>
    <property type="project" value="InterPro"/>
</dbReference>
<evidence type="ECO:0000256" key="10">
    <source>
        <dbReference type="PIRNR" id="PIRNR038995"/>
    </source>
</evidence>
<keyword evidence="6 10" id="KW-0733">Signal recognition particle</keyword>
<evidence type="ECO:0000256" key="3">
    <source>
        <dbReference type="ARBA" id="ARBA00009352"/>
    </source>
</evidence>
<keyword evidence="5 10" id="KW-0694">RNA-binding</keyword>
<dbReference type="InterPro" id="IPR038253">
    <property type="entry name" value="SRP68_N_sf"/>
</dbReference>
<reference evidence="11 12" key="1">
    <citation type="submission" date="2017-11" db="EMBL/GenBank/DDBJ databases">
        <authorList>
            <person name="Kracher B."/>
        </authorList>
    </citation>
    <scope>NUCLEOTIDE SEQUENCE [LARGE SCALE GENOMIC DNA]</scope>
    <source>
        <strain evidence="11 12">RACE1</strain>
    </source>
</reference>
<dbReference type="PIRSF" id="PIRSF038995">
    <property type="entry name" value="SRP68"/>
    <property type="match status" value="1"/>
</dbReference>
<accession>A0A383URZ2</accession>
<gene>
    <name evidence="11" type="ORF">BLGHR1_12887</name>
</gene>
<dbReference type="Proteomes" id="UP000275772">
    <property type="component" value="Unassembled WGS sequence"/>
</dbReference>
<dbReference type="GO" id="GO:0008312">
    <property type="term" value="F:7S RNA binding"/>
    <property type="evidence" value="ECO:0007669"/>
    <property type="project" value="InterPro"/>
</dbReference>
<evidence type="ECO:0000256" key="8">
    <source>
        <dbReference type="ARBA" id="ARBA00023274"/>
    </source>
</evidence>
<evidence type="ECO:0000313" key="12">
    <source>
        <dbReference type="Proteomes" id="UP000275772"/>
    </source>
</evidence>
<evidence type="ECO:0000256" key="7">
    <source>
        <dbReference type="ARBA" id="ARBA00023242"/>
    </source>
</evidence>
<dbReference type="GO" id="GO:0005786">
    <property type="term" value="C:signal recognition particle, endoplasmic reticulum targeting"/>
    <property type="evidence" value="ECO:0007669"/>
    <property type="project" value="UniProtKB-KW"/>
</dbReference>
<evidence type="ECO:0000256" key="2">
    <source>
        <dbReference type="ARBA" id="ARBA00004604"/>
    </source>
</evidence>
<keyword evidence="8 10" id="KW-0687">Ribonucleoprotein</keyword>
<dbReference type="Gene3D" id="1.10.3450.40">
    <property type="entry name" value="Signal recognition particle, SRP68 subunit, RNA-binding domain"/>
    <property type="match status" value="1"/>
</dbReference>
<dbReference type="InterPro" id="IPR034652">
    <property type="entry name" value="SRP68-RBD"/>
</dbReference>
<dbReference type="EMBL" id="UNSH01000041">
    <property type="protein sequence ID" value="SZF02110.1"/>
    <property type="molecule type" value="Genomic_DNA"/>
</dbReference>
<keyword evidence="7" id="KW-0539">Nucleus</keyword>
<dbReference type="GO" id="GO:0006614">
    <property type="term" value="P:SRP-dependent cotranslational protein targeting to membrane"/>
    <property type="evidence" value="ECO:0007669"/>
    <property type="project" value="InterPro"/>
</dbReference>
<dbReference type="PANTHER" id="PTHR12860:SF0">
    <property type="entry name" value="SIGNAL RECOGNITION PARTICLE SUBUNIT SRP68"/>
    <property type="match status" value="1"/>
</dbReference>